<gene>
    <name evidence="1" type="ORF">NCTC10797_03464</name>
</gene>
<dbReference type="RefSeq" id="WP_130917806.1">
    <property type="nucleotide sequence ID" value="NZ_LR215973.1"/>
</dbReference>
<organism evidence="1 2">
    <name type="scientific">Nocardia cyriacigeorgica</name>
    <dbReference type="NCBI Taxonomy" id="135487"/>
    <lineage>
        <taxon>Bacteria</taxon>
        <taxon>Bacillati</taxon>
        <taxon>Actinomycetota</taxon>
        <taxon>Actinomycetes</taxon>
        <taxon>Mycobacteriales</taxon>
        <taxon>Nocardiaceae</taxon>
        <taxon>Nocardia</taxon>
    </lineage>
</organism>
<dbReference type="AlphaFoldDB" id="A0A4U8WCY2"/>
<protein>
    <submittedName>
        <fullName evidence="1">Uncharacterized protein</fullName>
    </submittedName>
</protein>
<reference evidence="1 2" key="1">
    <citation type="submission" date="2019-02" db="EMBL/GenBank/DDBJ databases">
        <authorList>
            <consortium name="Pathogen Informatics"/>
        </authorList>
    </citation>
    <scope>NUCLEOTIDE SEQUENCE [LARGE SCALE GENOMIC DNA]</scope>
    <source>
        <strain evidence="1 2">3012STDY6756504</strain>
    </source>
</reference>
<dbReference type="EMBL" id="LR215973">
    <property type="protein sequence ID" value="VFA99678.1"/>
    <property type="molecule type" value="Genomic_DNA"/>
</dbReference>
<dbReference type="Proteomes" id="UP000290439">
    <property type="component" value="Chromosome"/>
</dbReference>
<accession>A0A4U8WCY2</accession>
<evidence type="ECO:0000313" key="2">
    <source>
        <dbReference type="Proteomes" id="UP000290439"/>
    </source>
</evidence>
<evidence type="ECO:0000313" key="1">
    <source>
        <dbReference type="EMBL" id="VFA99678.1"/>
    </source>
</evidence>
<sequence length="64" mass="7213">MPDDPIAVLERWHDSGAIWRVTARHPDSVTVTFYPCTGDEELDHLTSADPGLLRYLADRDSSED</sequence>
<name>A0A4U8WCY2_9NOCA</name>
<proteinExistence type="predicted"/>